<dbReference type="AlphaFoldDB" id="A0A0W7Z344"/>
<dbReference type="PROSITE" id="PS50887">
    <property type="entry name" value="GGDEF"/>
    <property type="match status" value="1"/>
</dbReference>
<dbReference type="GO" id="GO:0043709">
    <property type="term" value="P:cell adhesion involved in single-species biofilm formation"/>
    <property type="evidence" value="ECO:0007669"/>
    <property type="project" value="TreeGrafter"/>
</dbReference>
<evidence type="ECO:0000313" key="5">
    <source>
        <dbReference type="Proteomes" id="UP000053300"/>
    </source>
</evidence>
<dbReference type="EMBL" id="LPXH01000019">
    <property type="protein sequence ID" value="KUF41770.1"/>
    <property type="molecule type" value="Genomic_DNA"/>
</dbReference>
<keyword evidence="5" id="KW-1185">Reference proteome</keyword>
<feature type="domain" description="GGDEF" evidence="3">
    <location>
        <begin position="387"/>
        <end position="517"/>
    </location>
</feature>
<dbReference type="Gene3D" id="3.30.70.270">
    <property type="match status" value="1"/>
</dbReference>
<dbReference type="GO" id="GO:1902201">
    <property type="term" value="P:negative regulation of bacterial-type flagellum-dependent cell motility"/>
    <property type="evidence" value="ECO:0007669"/>
    <property type="project" value="TreeGrafter"/>
</dbReference>
<dbReference type="SMART" id="SM00267">
    <property type="entry name" value="GGDEF"/>
    <property type="match status" value="1"/>
</dbReference>
<gene>
    <name evidence="4" type="ORF">AS359_07390</name>
</gene>
<protein>
    <recommendedName>
        <fullName evidence="1">diguanylate cyclase</fullName>
        <ecNumber evidence="1">2.7.7.65</ecNumber>
    </recommendedName>
</protein>
<dbReference type="InterPro" id="IPR043128">
    <property type="entry name" value="Rev_trsase/Diguanyl_cyclase"/>
</dbReference>
<proteinExistence type="predicted"/>
<feature type="coiled-coil region" evidence="2">
    <location>
        <begin position="322"/>
        <end position="356"/>
    </location>
</feature>
<dbReference type="InterPro" id="IPR050469">
    <property type="entry name" value="Diguanylate_Cyclase"/>
</dbReference>
<keyword evidence="2" id="KW-0175">Coiled coil</keyword>
<evidence type="ECO:0000256" key="1">
    <source>
        <dbReference type="ARBA" id="ARBA00012528"/>
    </source>
</evidence>
<dbReference type="EC" id="2.7.7.65" evidence="1"/>
<accession>A0A0W7Z344</accession>
<evidence type="ECO:0000313" key="4">
    <source>
        <dbReference type="EMBL" id="KUF41770.1"/>
    </source>
</evidence>
<dbReference type="InterPro" id="IPR029787">
    <property type="entry name" value="Nucleotide_cyclase"/>
</dbReference>
<dbReference type="STRING" id="225992.B5M06_01195"/>
<dbReference type="PANTHER" id="PTHR45138:SF24">
    <property type="entry name" value="DIGUANYLATE CYCLASE DGCC-RELATED"/>
    <property type="match status" value="1"/>
</dbReference>
<dbReference type="Pfam" id="PF00990">
    <property type="entry name" value="GGDEF"/>
    <property type="match status" value="1"/>
</dbReference>
<evidence type="ECO:0000259" key="3">
    <source>
        <dbReference type="PROSITE" id="PS50887"/>
    </source>
</evidence>
<organism evidence="4 5">
    <name type="scientific">Comamonas kerstersii</name>
    <dbReference type="NCBI Taxonomy" id="225992"/>
    <lineage>
        <taxon>Bacteria</taxon>
        <taxon>Pseudomonadati</taxon>
        <taxon>Pseudomonadota</taxon>
        <taxon>Betaproteobacteria</taxon>
        <taxon>Burkholderiales</taxon>
        <taxon>Comamonadaceae</taxon>
        <taxon>Comamonas</taxon>
    </lineage>
</organism>
<dbReference type="InterPro" id="IPR000160">
    <property type="entry name" value="GGDEF_dom"/>
</dbReference>
<sequence length="517" mass="57171">MRDNPAVALRTPADIARETLKLLAARRLTPTPANYQSVYEEVAGLLPQVSFPQTPLRRIASILPTQTPVQKRLAQSFQQAVESQDWTALQSAIVDYAQLDLGITPQPPVTHTSPATQIVDALPASTAQQLARMVEAMRSVLGSADQRMRELSDQLLEFLADDDLPLPRLEAKLHNYSYRLNFTAEDQAQRRHCIHALLRMVCTHIADIARQDASLQQHAQALTDAITQPWTLQQLDTIQSCLKNLLFRHLEIEGNRSQVHEQLKQLLGEHAVQMSRLGQLSEAHASALQSCAQQIQQSQDLGELASMLEAVVSSGTALATENRMVQAQLADLRAQAESQEQKILELSTHLQEIQQITRHDAATGAFNLVGLEEALATEQARNQRHHFPLSLACLEVDPPQAPASPVSMQADDAALMHLARLVRSTLRPQDALGRTSDHRLAVIFPETDPTQAAQALARLQMALQQRPLLLDEQVLPQSFSAGVIAVQHLEAPQHALERTQAACEQAQRMGRARVSIF</sequence>
<dbReference type="PANTHER" id="PTHR45138">
    <property type="entry name" value="REGULATORY COMPONENTS OF SENSORY TRANSDUCTION SYSTEM"/>
    <property type="match status" value="1"/>
</dbReference>
<comment type="caution">
    <text evidence="4">The sequence shown here is derived from an EMBL/GenBank/DDBJ whole genome shotgun (WGS) entry which is preliminary data.</text>
</comment>
<name>A0A0W7Z344_9BURK</name>
<dbReference type="Proteomes" id="UP000053300">
    <property type="component" value="Unassembled WGS sequence"/>
</dbReference>
<dbReference type="GO" id="GO:0052621">
    <property type="term" value="F:diguanylate cyclase activity"/>
    <property type="evidence" value="ECO:0007669"/>
    <property type="project" value="UniProtKB-EC"/>
</dbReference>
<dbReference type="SUPFAM" id="SSF55073">
    <property type="entry name" value="Nucleotide cyclase"/>
    <property type="match status" value="1"/>
</dbReference>
<dbReference type="GO" id="GO:0005886">
    <property type="term" value="C:plasma membrane"/>
    <property type="evidence" value="ECO:0007669"/>
    <property type="project" value="TreeGrafter"/>
</dbReference>
<reference evidence="4 5" key="1">
    <citation type="submission" date="2015-12" db="EMBL/GenBank/DDBJ databases">
        <title>Complete genome sequence of a multi-drug resistant strain Acidovorax sp. 12322-1.</title>
        <authorList>
            <person name="Ming D."/>
            <person name="Wang M."/>
            <person name="Hu S."/>
            <person name="Zhou Y."/>
            <person name="Jiang T."/>
        </authorList>
    </citation>
    <scope>NUCLEOTIDE SEQUENCE [LARGE SCALE GENOMIC DNA]</scope>
    <source>
        <strain evidence="4 5">12322-1</strain>
    </source>
</reference>
<dbReference type="NCBIfam" id="TIGR00254">
    <property type="entry name" value="GGDEF"/>
    <property type="match status" value="1"/>
</dbReference>
<evidence type="ECO:0000256" key="2">
    <source>
        <dbReference type="SAM" id="Coils"/>
    </source>
</evidence>